<organism evidence="3 4">
    <name type="scientific">Isoptericola chiayiensis</name>
    <dbReference type="NCBI Taxonomy" id="579446"/>
    <lineage>
        <taxon>Bacteria</taxon>
        <taxon>Bacillati</taxon>
        <taxon>Actinomycetota</taxon>
        <taxon>Actinomycetes</taxon>
        <taxon>Micrococcales</taxon>
        <taxon>Promicromonosporaceae</taxon>
        <taxon>Isoptericola</taxon>
    </lineage>
</organism>
<gene>
    <name evidence="3" type="ORF">GCM10023216_08630</name>
</gene>
<dbReference type="Pfam" id="PF12804">
    <property type="entry name" value="NTP_transf_3"/>
    <property type="match status" value="1"/>
</dbReference>
<feature type="domain" description="MobA-like NTP transferase" evidence="2">
    <location>
        <begin position="5"/>
        <end position="160"/>
    </location>
</feature>
<sequence>MRYDAVVLAGGRATRLGGTPKPTVEVGGTTLLDRALAATVGADRTAVVGPPGTAAGARDDVVITREDPPFGGPVAGIAAGLAALRRPGAPALVLLLAVDVPRARAAADRLLASPPAGSDGVHLVRRGRDQWLTGLYRRAALEKALAALEPHGAPVRRLMAGLDLARIPDETGVSDDVDTWDDVTRLSEEAP</sequence>
<keyword evidence="1" id="KW-0808">Transferase</keyword>
<comment type="caution">
    <text evidence="3">The sequence shown here is derived from an EMBL/GenBank/DDBJ whole genome shotgun (WGS) entry which is preliminary data.</text>
</comment>
<keyword evidence="4" id="KW-1185">Reference proteome</keyword>
<dbReference type="PANTHER" id="PTHR19136">
    <property type="entry name" value="MOLYBDENUM COFACTOR GUANYLYLTRANSFERASE"/>
    <property type="match status" value="1"/>
</dbReference>
<evidence type="ECO:0000259" key="2">
    <source>
        <dbReference type="Pfam" id="PF12804"/>
    </source>
</evidence>
<proteinExistence type="predicted"/>
<evidence type="ECO:0000256" key="1">
    <source>
        <dbReference type="ARBA" id="ARBA00022679"/>
    </source>
</evidence>
<dbReference type="EMBL" id="BAABID010000004">
    <property type="protein sequence ID" value="GAA4721672.1"/>
    <property type="molecule type" value="Genomic_DNA"/>
</dbReference>
<dbReference type="RefSeq" id="WP_216647860.1">
    <property type="nucleotide sequence ID" value="NZ_BAABID010000004.1"/>
</dbReference>
<dbReference type="PANTHER" id="PTHR19136:SF81">
    <property type="entry name" value="MOLYBDENUM COFACTOR GUANYLYLTRANSFERASE"/>
    <property type="match status" value="1"/>
</dbReference>
<protein>
    <recommendedName>
        <fullName evidence="2">MobA-like NTP transferase domain-containing protein</fullName>
    </recommendedName>
</protein>
<name>A0ABP8Y5Y1_9MICO</name>
<dbReference type="Proteomes" id="UP001500956">
    <property type="component" value="Unassembled WGS sequence"/>
</dbReference>
<accession>A0ABP8Y5Y1</accession>
<evidence type="ECO:0000313" key="4">
    <source>
        <dbReference type="Proteomes" id="UP001500956"/>
    </source>
</evidence>
<dbReference type="InterPro" id="IPR025877">
    <property type="entry name" value="MobA-like_NTP_Trfase"/>
</dbReference>
<evidence type="ECO:0000313" key="3">
    <source>
        <dbReference type="EMBL" id="GAA4721672.1"/>
    </source>
</evidence>
<reference evidence="4" key="1">
    <citation type="journal article" date="2019" name="Int. J. Syst. Evol. Microbiol.">
        <title>The Global Catalogue of Microorganisms (GCM) 10K type strain sequencing project: providing services to taxonomists for standard genome sequencing and annotation.</title>
        <authorList>
            <consortium name="The Broad Institute Genomics Platform"/>
            <consortium name="The Broad Institute Genome Sequencing Center for Infectious Disease"/>
            <person name="Wu L."/>
            <person name="Ma J."/>
        </authorList>
    </citation>
    <scope>NUCLEOTIDE SEQUENCE [LARGE SCALE GENOMIC DNA]</scope>
    <source>
        <strain evidence="4">JCM 18063</strain>
    </source>
</reference>